<protein>
    <submittedName>
        <fullName evidence="1">Uncharacterized protein</fullName>
    </submittedName>
</protein>
<comment type="caution">
    <text evidence="1">The sequence shown here is derived from an EMBL/GenBank/DDBJ whole genome shotgun (WGS) entry which is preliminary data.</text>
</comment>
<accession>A0A0W8F6S5</accession>
<proteinExistence type="predicted"/>
<dbReference type="AlphaFoldDB" id="A0A0W8F6S5"/>
<dbReference type="EMBL" id="LNQE01001490">
    <property type="protein sequence ID" value="KUG16549.1"/>
    <property type="molecule type" value="Genomic_DNA"/>
</dbReference>
<name>A0A0W8F6S5_9ZZZZ</name>
<evidence type="ECO:0000313" key="1">
    <source>
        <dbReference type="EMBL" id="KUG16549.1"/>
    </source>
</evidence>
<sequence length="60" mass="7102">MGQSEHIRRDDYGRPRGTLAEPQCLMLSYYRLWMGIVLCSRNPLFIKNPAVFYAIWIKLI</sequence>
<gene>
    <name evidence="1" type="ORF">ASZ90_013768</name>
</gene>
<organism evidence="1">
    <name type="scientific">hydrocarbon metagenome</name>
    <dbReference type="NCBI Taxonomy" id="938273"/>
    <lineage>
        <taxon>unclassified sequences</taxon>
        <taxon>metagenomes</taxon>
        <taxon>ecological metagenomes</taxon>
    </lineage>
</organism>
<reference evidence="1" key="1">
    <citation type="journal article" date="2015" name="Proc. Natl. Acad. Sci. U.S.A.">
        <title>Networks of energetic and metabolic interactions define dynamics in microbial communities.</title>
        <authorList>
            <person name="Embree M."/>
            <person name="Liu J.K."/>
            <person name="Al-Bassam M.M."/>
            <person name="Zengler K."/>
        </authorList>
    </citation>
    <scope>NUCLEOTIDE SEQUENCE</scope>
</reference>